<protein>
    <submittedName>
        <fullName evidence="4">TPH domain-containing protein</fullName>
    </submittedName>
</protein>
<evidence type="ECO:0000256" key="1">
    <source>
        <dbReference type="SAM" id="MobiDB-lite"/>
    </source>
</evidence>
<keyword evidence="3" id="KW-1185">Reference proteome</keyword>
<dbReference type="OrthoDB" id="200110at2759"/>
<feature type="compositionally biased region" description="Basic and acidic residues" evidence="1">
    <location>
        <begin position="48"/>
        <end position="91"/>
    </location>
</feature>
<dbReference type="WBParaSite" id="ECPE_0000815401-mRNA-1">
    <property type="protein sequence ID" value="ECPE_0000815401-mRNA-1"/>
    <property type="gene ID" value="ECPE_0000815401"/>
</dbReference>
<evidence type="ECO:0000313" key="4">
    <source>
        <dbReference type="WBParaSite" id="ECPE_0000815401-mRNA-1"/>
    </source>
</evidence>
<accession>A0A183AME7</accession>
<reference evidence="2 3" key="2">
    <citation type="submission" date="2018-11" db="EMBL/GenBank/DDBJ databases">
        <authorList>
            <consortium name="Pathogen Informatics"/>
        </authorList>
    </citation>
    <scope>NUCLEOTIDE SEQUENCE [LARGE SCALE GENOMIC DNA]</scope>
    <source>
        <strain evidence="2 3">Egypt</strain>
    </source>
</reference>
<feature type="region of interest" description="Disordered" evidence="1">
    <location>
        <begin position="1"/>
        <end position="91"/>
    </location>
</feature>
<gene>
    <name evidence="2" type="ORF">ECPE_LOCUS8132</name>
</gene>
<dbReference type="AlphaFoldDB" id="A0A183AME7"/>
<evidence type="ECO:0000313" key="2">
    <source>
        <dbReference type="EMBL" id="VDP82827.1"/>
    </source>
</evidence>
<organism evidence="4">
    <name type="scientific">Echinostoma caproni</name>
    <dbReference type="NCBI Taxonomy" id="27848"/>
    <lineage>
        <taxon>Eukaryota</taxon>
        <taxon>Metazoa</taxon>
        <taxon>Spiralia</taxon>
        <taxon>Lophotrochozoa</taxon>
        <taxon>Platyhelminthes</taxon>
        <taxon>Trematoda</taxon>
        <taxon>Digenea</taxon>
        <taxon>Plagiorchiida</taxon>
        <taxon>Echinostomata</taxon>
        <taxon>Echinostomatoidea</taxon>
        <taxon>Echinostomatidae</taxon>
        <taxon>Echinostoma</taxon>
    </lineage>
</organism>
<name>A0A183AME7_9TREM</name>
<feature type="compositionally biased region" description="Polar residues" evidence="1">
    <location>
        <begin position="11"/>
        <end position="26"/>
    </location>
</feature>
<dbReference type="EMBL" id="UZAN01045552">
    <property type="protein sequence ID" value="VDP82827.1"/>
    <property type="molecule type" value="Genomic_DNA"/>
</dbReference>
<evidence type="ECO:0000313" key="3">
    <source>
        <dbReference type="Proteomes" id="UP000272942"/>
    </source>
</evidence>
<proteinExistence type="predicted"/>
<sequence>MFSAFQRSRPHSSSARFGSGTKSNLPNAPKGDNPNKTRRYSSACSLSKESEYWLRRQAQDSARNEEIDRLKQSLEEKDKKTEQNREEKLRERQRQLISAQYTLQKARERALTRQSVEKQRLMEEHRQLQQKEEEWRKSAEAIQRQKQESIQRFLDDREARIQEVRQKPPEQFTSGTCFTHSLTYM</sequence>
<dbReference type="Proteomes" id="UP000272942">
    <property type="component" value="Unassembled WGS sequence"/>
</dbReference>
<reference evidence="4" key="1">
    <citation type="submission" date="2016-06" db="UniProtKB">
        <authorList>
            <consortium name="WormBaseParasite"/>
        </authorList>
    </citation>
    <scope>IDENTIFICATION</scope>
</reference>